<keyword evidence="3" id="KW-1185">Reference proteome</keyword>
<feature type="domain" description="HTH luxR-type" evidence="1">
    <location>
        <begin position="178"/>
        <end position="243"/>
    </location>
</feature>
<dbReference type="RefSeq" id="WP_176518578.1">
    <property type="nucleotide sequence ID" value="NZ_OBMT01000003.1"/>
</dbReference>
<dbReference type="SUPFAM" id="SSF53474">
    <property type="entry name" value="alpha/beta-Hydrolases"/>
    <property type="match status" value="1"/>
</dbReference>
<dbReference type="InterPro" id="IPR000792">
    <property type="entry name" value="Tscrpt_reg_LuxR_C"/>
</dbReference>
<dbReference type="InterPro" id="IPR016032">
    <property type="entry name" value="Sig_transdc_resp-reg_C-effctor"/>
</dbReference>
<sequence length="563" mass="61361">MFEEAPDRWQHPRMQPEPQANDLVCEIYHTALNPEDYERLVDTALGALALTDTEPSEDGPEFPGARPIDPVMAARHVAQAGTILGQSAPFPELEKLFALYRHLPAVLVAPNGLVLHANPRALQLLQGSVCLPLACSGAFSGALSGTVTRRIPLRYEGTQDAVFTVLFDPESQARLAAELAQSFDLTEAETDVLRLSLQCLGRKEIAQRRGVSPETVKKQIERILTKTGAGSQMALSQLGAALWRDPGVPDPATNDPGTAPLPYFPDERSFLHRGRRLSYRVFGAPEGQALVFFHGTYGFCRWPQAAEAEAARHGLKVIVPIRAGYGNSAPLSAGADAPGAIFADIAAILAREGVTRAPLVTLENDSALGFGFARAFPEMVSGMIAFAGVLPVTRKAQYRRMDKWHRFVVGTAHYTPALIPLVAQGGFHFAARIGREEFVRQVYAGSPPDVALLTEPEARAAILDGTRVALSPRHLAHRAYALEMQAFARGEWQKAVAALRGRLPVVFVNGATDPIAPPATIAEFRADYPWITFELLQDAGQFVFFRHWGRLFAHLPAIVPRED</sequence>
<proteinExistence type="predicted"/>
<gene>
    <name evidence="2" type="ORF">SAMN05877831_103332</name>
</gene>
<evidence type="ECO:0000259" key="1">
    <source>
        <dbReference type="PROSITE" id="PS50043"/>
    </source>
</evidence>
<organism evidence="2 3">
    <name type="scientific">Rhodobacter maris</name>
    <dbReference type="NCBI Taxonomy" id="446682"/>
    <lineage>
        <taxon>Bacteria</taxon>
        <taxon>Pseudomonadati</taxon>
        <taxon>Pseudomonadota</taxon>
        <taxon>Alphaproteobacteria</taxon>
        <taxon>Rhodobacterales</taxon>
        <taxon>Rhodobacter group</taxon>
        <taxon>Rhodobacter</taxon>
    </lineage>
</organism>
<dbReference type="GO" id="GO:0006355">
    <property type="term" value="P:regulation of DNA-templated transcription"/>
    <property type="evidence" value="ECO:0007669"/>
    <property type="project" value="InterPro"/>
</dbReference>
<dbReference type="Pfam" id="PF00196">
    <property type="entry name" value="GerE"/>
    <property type="match status" value="1"/>
</dbReference>
<dbReference type="InterPro" id="IPR029058">
    <property type="entry name" value="AB_hydrolase_fold"/>
</dbReference>
<dbReference type="Gene3D" id="3.40.50.1820">
    <property type="entry name" value="alpha/beta hydrolase"/>
    <property type="match status" value="1"/>
</dbReference>
<protein>
    <submittedName>
        <fullName evidence="2">DNA-binding CsgD family transcriptional regulator</fullName>
    </submittedName>
</protein>
<dbReference type="GO" id="GO:0003677">
    <property type="term" value="F:DNA binding"/>
    <property type="evidence" value="ECO:0007669"/>
    <property type="project" value="UniProtKB-KW"/>
</dbReference>
<name>A0A285S814_9RHOB</name>
<keyword evidence="2" id="KW-0238">DNA-binding</keyword>
<dbReference type="PROSITE" id="PS50043">
    <property type="entry name" value="HTH_LUXR_2"/>
    <property type="match status" value="1"/>
</dbReference>
<evidence type="ECO:0000313" key="3">
    <source>
        <dbReference type="Proteomes" id="UP000219111"/>
    </source>
</evidence>
<dbReference type="InterPro" id="IPR036388">
    <property type="entry name" value="WH-like_DNA-bd_sf"/>
</dbReference>
<reference evidence="3" key="1">
    <citation type="submission" date="2017-08" db="EMBL/GenBank/DDBJ databases">
        <authorList>
            <person name="Varghese N."/>
            <person name="Submissions S."/>
        </authorList>
    </citation>
    <scope>NUCLEOTIDE SEQUENCE [LARGE SCALE GENOMIC DNA]</scope>
    <source>
        <strain evidence="3">JA276</strain>
    </source>
</reference>
<evidence type="ECO:0000313" key="2">
    <source>
        <dbReference type="EMBL" id="SOC03318.1"/>
    </source>
</evidence>
<dbReference type="EMBL" id="OBMT01000003">
    <property type="protein sequence ID" value="SOC03318.1"/>
    <property type="molecule type" value="Genomic_DNA"/>
</dbReference>
<dbReference type="SMART" id="SM00421">
    <property type="entry name" value="HTH_LUXR"/>
    <property type="match status" value="1"/>
</dbReference>
<dbReference type="Gene3D" id="1.10.10.10">
    <property type="entry name" value="Winged helix-like DNA-binding domain superfamily/Winged helix DNA-binding domain"/>
    <property type="match status" value="1"/>
</dbReference>
<dbReference type="SUPFAM" id="SSF46894">
    <property type="entry name" value="C-terminal effector domain of the bipartite response regulators"/>
    <property type="match status" value="1"/>
</dbReference>
<dbReference type="Proteomes" id="UP000219111">
    <property type="component" value="Unassembled WGS sequence"/>
</dbReference>
<dbReference type="AlphaFoldDB" id="A0A285S814"/>
<accession>A0A285S814</accession>